<dbReference type="GO" id="GO:0015297">
    <property type="term" value="F:antiporter activity"/>
    <property type="evidence" value="ECO:0007669"/>
    <property type="project" value="UniProtKB-KW"/>
</dbReference>
<dbReference type="Pfam" id="PF00361">
    <property type="entry name" value="Proton_antipo_M"/>
    <property type="match status" value="1"/>
</dbReference>
<dbReference type="GO" id="GO:0006811">
    <property type="term" value="P:monoatomic ion transport"/>
    <property type="evidence" value="ECO:0007669"/>
    <property type="project" value="UniProtKB-KW"/>
</dbReference>
<feature type="transmembrane region" description="Helical" evidence="11">
    <location>
        <begin position="105"/>
        <end position="123"/>
    </location>
</feature>
<feature type="transmembrane region" description="Helical" evidence="11">
    <location>
        <begin position="487"/>
        <end position="510"/>
    </location>
</feature>
<feature type="transmembrane region" description="Helical" evidence="11">
    <location>
        <begin position="619"/>
        <end position="636"/>
    </location>
</feature>
<evidence type="ECO:0000259" key="13">
    <source>
        <dbReference type="Pfam" id="PF00662"/>
    </source>
</evidence>
<dbReference type="PRINTS" id="PR01434">
    <property type="entry name" value="NADHDHGNASE5"/>
</dbReference>
<feature type="transmembrane region" description="Helical" evidence="11">
    <location>
        <begin position="863"/>
        <end position="886"/>
    </location>
</feature>
<comment type="subcellular location">
    <subcellularLocation>
        <location evidence="1">Cell membrane</location>
        <topology evidence="1">Multi-pass membrane protein</topology>
    </subcellularLocation>
    <subcellularLocation>
        <location evidence="9">Membrane</location>
        <topology evidence="9">Multi-pass membrane protein</topology>
    </subcellularLocation>
</comment>
<feature type="transmembrane region" description="Helical" evidence="11">
    <location>
        <begin position="293"/>
        <end position="311"/>
    </location>
</feature>
<dbReference type="InterPro" id="IPR025383">
    <property type="entry name" value="MrpA_C/MbhD"/>
</dbReference>
<feature type="domain" description="NADH:quinone oxidoreductase/Mrp antiporter transmembrane" evidence="12">
    <location>
        <begin position="126"/>
        <end position="393"/>
    </location>
</feature>
<feature type="transmembrane region" description="Helical" evidence="11">
    <location>
        <begin position="741"/>
        <end position="757"/>
    </location>
</feature>
<feature type="domain" description="Na+/H+ antiporter MnhB subunit-related protein" evidence="14">
    <location>
        <begin position="804"/>
        <end position="927"/>
    </location>
</feature>
<evidence type="ECO:0000259" key="14">
    <source>
        <dbReference type="Pfam" id="PF04039"/>
    </source>
</evidence>
<dbReference type="InterPro" id="IPR050616">
    <property type="entry name" value="CPA3_Na-H_Antiporter_A"/>
</dbReference>
<feature type="transmembrane region" description="Helical" evidence="11">
    <location>
        <begin position="404"/>
        <end position="424"/>
    </location>
</feature>
<evidence type="ECO:0000259" key="15">
    <source>
        <dbReference type="Pfam" id="PF13244"/>
    </source>
</evidence>
<dbReference type="AlphaFoldDB" id="K6WAM7"/>
<dbReference type="Pfam" id="PF00662">
    <property type="entry name" value="Proton_antipo_N"/>
    <property type="match status" value="1"/>
</dbReference>
<feature type="transmembrane region" description="Helical" evidence="11">
    <location>
        <begin position="444"/>
        <end position="467"/>
    </location>
</feature>
<gene>
    <name evidence="17" type="primary">mrpA</name>
    <name evidence="17" type="synonym">mrpB</name>
    <name evidence="17" type="ORF">AUCHE_17_01090</name>
</gene>
<dbReference type="eggNOG" id="COG1009">
    <property type="taxonomic scope" value="Bacteria"/>
</dbReference>
<protein>
    <submittedName>
        <fullName evidence="17">Na(+)/H(+) antiporter subunit A/B</fullName>
    </submittedName>
</protein>
<keyword evidence="4" id="KW-1003">Cell membrane</keyword>
<feature type="transmembrane region" description="Helical" evidence="11">
    <location>
        <begin position="906"/>
        <end position="927"/>
    </location>
</feature>
<feature type="domain" description="NADH-Ubiquinone oxidoreductase (complex I) chain 5 N-terminal" evidence="13">
    <location>
        <begin position="64"/>
        <end position="108"/>
    </location>
</feature>
<dbReference type="RefSeq" id="WP_006503654.1">
    <property type="nucleotide sequence ID" value="NZ_BAGZ01000017.1"/>
</dbReference>
<feature type="transmembrane region" description="Helical" evidence="11">
    <location>
        <begin position="642"/>
        <end position="661"/>
    </location>
</feature>
<feature type="transmembrane region" description="Helical" evidence="11">
    <location>
        <begin position="561"/>
        <end position="581"/>
    </location>
</feature>
<dbReference type="GO" id="GO:0005886">
    <property type="term" value="C:plasma membrane"/>
    <property type="evidence" value="ECO:0007669"/>
    <property type="project" value="UniProtKB-SubCell"/>
</dbReference>
<evidence type="ECO:0000256" key="11">
    <source>
        <dbReference type="SAM" id="Phobius"/>
    </source>
</evidence>
<feature type="transmembrane region" description="Helical" evidence="11">
    <location>
        <begin position="158"/>
        <end position="181"/>
    </location>
</feature>
<dbReference type="NCBIfam" id="NF009284">
    <property type="entry name" value="PRK12644.1"/>
    <property type="match status" value="1"/>
</dbReference>
<evidence type="ECO:0000256" key="8">
    <source>
        <dbReference type="ARBA" id="ARBA00023136"/>
    </source>
</evidence>
<organism evidence="17 18">
    <name type="scientific">Austwickia chelonae NBRC 105200</name>
    <dbReference type="NCBI Taxonomy" id="1184607"/>
    <lineage>
        <taxon>Bacteria</taxon>
        <taxon>Bacillati</taxon>
        <taxon>Actinomycetota</taxon>
        <taxon>Actinomycetes</taxon>
        <taxon>Micrococcales</taxon>
        <taxon>Dermatophilaceae</taxon>
        <taxon>Austwickia</taxon>
    </lineage>
</organism>
<name>K6WAM7_9MICO</name>
<dbReference type="eggNOG" id="COG2111">
    <property type="taxonomic scope" value="Bacteria"/>
</dbReference>
<dbReference type="Pfam" id="PF13244">
    <property type="entry name" value="MbhD"/>
    <property type="match status" value="1"/>
</dbReference>
<keyword evidence="2" id="KW-0813">Transport</keyword>
<feature type="transmembrane region" description="Helical" evidence="11">
    <location>
        <begin position="593"/>
        <end position="612"/>
    </location>
</feature>
<keyword evidence="6 11" id="KW-1133">Transmembrane helix</keyword>
<feature type="region of interest" description="Disordered" evidence="10">
    <location>
        <begin position="942"/>
        <end position="964"/>
    </location>
</feature>
<keyword evidence="18" id="KW-1185">Reference proteome</keyword>
<dbReference type="InterPro" id="IPR001516">
    <property type="entry name" value="Proton_antipo_N"/>
</dbReference>
<feature type="transmembrane region" description="Helical" evidence="11">
    <location>
        <begin position="682"/>
        <end position="701"/>
    </location>
</feature>
<dbReference type="Gene3D" id="1.20.120.1200">
    <property type="entry name" value="NADH-ubiquinone/plastoquinone oxidoreductase chain 6, subunit NuoJ"/>
    <property type="match status" value="1"/>
</dbReference>
<dbReference type="STRING" id="100225.SAMN05421595_0108"/>
<dbReference type="EMBL" id="BAGZ01000017">
    <property type="protein sequence ID" value="GAB78897.1"/>
    <property type="molecule type" value="Genomic_DNA"/>
</dbReference>
<evidence type="ECO:0000256" key="7">
    <source>
        <dbReference type="ARBA" id="ARBA00023065"/>
    </source>
</evidence>
<evidence type="ECO:0000259" key="12">
    <source>
        <dbReference type="Pfam" id="PF00361"/>
    </source>
</evidence>
<evidence type="ECO:0000259" key="16">
    <source>
        <dbReference type="Pfam" id="PF20501"/>
    </source>
</evidence>
<evidence type="ECO:0000256" key="6">
    <source>
        <dbReference type="ARBA" id="ARBA00022989"/>
    </source>
</evidence>
<dbReference type="Proteomes" id="UP000008495">
    <property type="component" value="Unassembled WGS sequence"/>
</dbReference>
<keyword evidence="5 9" id="KW-0812">Transmembrane</keyword>
<evidence type="ECO:0000256" key="10">
    <source>
        <dbReference type="SAM" id="MobiDB-lite"/>
    </source>
</evidence>
<sequence>MITLLLAHLGLALLAPLLVSRIGARAFWILALPPAVTFGWAVLAQPGVHSSSPPSESYTWVPEIGLELAFRLDPLAWLMTLVVAGIGVLVLIYCAAYFDDEEPGLGRFAACLLAFAGAMLGLVTTDNLIVLYIFWEATTVLSYLLIGHVTHSRASRSAAMEALVVTTFGGLAMLIGIVLLGEQAGTYRLSEMAVPSAPATATSVAVVLLLVGAVTKSALLPFHFWLPGAMAAPTPVSAYLHAAAMVKAGIYLVARFAPSFADVPGWTPVVLVLGGGTMLLGAVQALRQDDLKLLLAYGTVSQLGFLVVLTGSGTVDAALAGTTMLLAHALFKASLFLTVGAIDHATGTRDLRKLSGLRRDVPVLAVAGTLSAASMAGLPPMFGFVGKEAAYTAYTTGAAPYSPWVLGVLVLGSALTLAYSLRFVRGAFRTDDQVPPLQVHAPGVVLQGVPLLLALASLALGPLSTHLEEPLLGYAATVGKSAGQAHLGLWHGVNLALVLSVATWALGFAVDAARHRLASLWGEHTPVPLSERAYRATMRLLDRVSLEVTGALQRGSLPLSLALMFLVFLVFPGGSLLVGGHDWASLPVRAYDMPAQVAVAAVTAAVAVAAVRSRRRLRAVILVGATGYGCAYLFLLHGAPDLALTQVLVETVSILVFILVLRRLSGRFNDDANTSERVLRGALGIGVGTVTALFALVMPGMRQAAPASEGMDSWSVDFGGGHNIVNVILVDARAWDTMGELSVVLAAATGVASLVFLQEDNVEGARRKLGEIRARRRTTHGTAGAQARWLAEGQALLPERRSVILEVVARLIFHVVIVWSIYLLLSGHDSPGGGFAAGLVAGLAIAVRYLAGGRDEMRAAAPVMPGLLLGTGLFLSAGNGLASMLAGGDVLQTWHAYVRIPLMGELHLVSSVVFDIGVYLVVIGLLLDILRSLGGALDQQIEDEPGRSLDDSPAHSDHGTTGPR</sequence>
<evidence type="ECO:0000313" key="18">
    <source>
        <dbReference type="Proteomes" id="UP000008495"/>
    </source>
</evidence>
<evidence type="ECO:0000256" key="1">
    <source>
        <dbReference type="ARBA" id="ARBA00004651"/>
    </source>
</evidence>
<feature type="transmembrane region" description="Helical" evidence="11">
    <location>
        <begin position="317"/>
        <end position="342"/>
    </location>
</feature>
<feature type="transmembrane region" description="Helical" evidence="11">
    <location>
        <begin position="807"/>
        <end position="825"/>
    </location>
</feature>
<feature type="transmembrane region" description="Helical" evidence="11">
    <location>
        <begin position="75"/>
        <end position="98"/>
    </location>
</feature>
<dbReference type="Pfam" id="PF04039">
    <property type="entry name" value="MnhB"/>
    <property type="match status" value="1"/>
</dbReference>
<feature type="transmembrane region" description="Helical" evidence="11">
    <location>
        <begin position="129"/>
        <end position="146"/>
    </location>
</feature>
<dbReference type="Pfam" id="PF20501">
    <property type="entry name" value="MbhE"/>
    <property type="match status" value="1"/>
</dbReference>
<feature type="transmembrane region" description="Helical" evidence="11">
    <location>
        <begin position="363"/>
        <end position="384"/>
    </location>
</feature>
<feature type="transmembrane region" description="Helical" evidence="11">
    <location>
        <begin position="201"/>
        <end position="226"/>
    </location>
</feature>
<dbReference type="InterPro" id="IPR042106">
    <property type="entry name" value="Nuo/plastoQ_OxRdtase_6_NuoJ"/>
</dbReference>
<evidence type="ECO:0000256" key="9">
    <source>
        <dbReference type="RuleBase" id="RU000320"/>
    </source>
</evidence>
<evidence type="ECO:0000256" key="3">
    <source>
        <dbReference type="ARBA" id="ARBA00022449"/>
    </source>
</evidence>
<keyword evidence="7" id="KW-0406">Ion transport</keyword>
<dbReference type="InterPro" id="IPR001750">
    <property type="entry name" value="ND/Mrp_TM"/>
</dbReference>
<evidence type="ECO:0000256" key="4">
    <source>
        <dbReference type="ARBA" id="ARBA00022475"/>
    </source>
</evidence>
<keyword evidence="8 11" id="KW-0472">Membrane</keyword>
<accession>K6WAM7</accession>
<feature type="domain" description="MrpA C-terminal/MbhD" evidence="15">
    <location>
        <begin position="602"/>
        <end position="665"/>
    </location>
</feature>
<dbReference type="PANTHER" id="PTHR43373">
    <property type="entry name" value="NA(+)/H(+) ANTIPORTER SUBUNIT"/>
    <property type="match status" value="1"/>
</dbReference>
<dbReference type="OrthoDB" id="9811798at2"/>
<feature type="transmembrane region" description="Helical" evidence="11">
    <location>
        <begin position="263"/>
        <end position="286"/>
    </location>
</feature>
<feature type="transmembrane region" description="Helical" evidence="11">
    <location>
        <begin position="831"/>
        <end position="851"/>
    </location>
</feature>
<comment type="caution">
    <text evidence="17">The sequence shown here is derived from an EMBL/GenBank/DDBJ whole genome shotgun (WGS) entry which is preliminary data.</text>
</comment>
<feature type="compositionally biased region" description="Basic and acidic residues" evidence="10">
    <location>
        <begin position="944"/>
        <end position="958"/>
    </location>
</feature>
<dbReference type="InterPro" id="IPR007182">
    <property type="entry name" value="MnhB"/>
</dbReference>
<evidence type="ECO:0000313" key="17">
    <source>
        <dbReference type="EMBL" id="GAB78897.1"/>
    </source>
</evidence>
<evidence type="ECO:0000256" key="2">
    <source>
        <dbReference type="ARBA" id="ARBA00022448"/>
    </source>
</evidence>
<dbReference type="PANTHER" id="PTHR43373:SF1">
    <property type="entry name" value="NA(+)_H(+) ANTIPORTER SUBUNIT A"/>
    <property type="match status" value="1"/>
</dbReference>
<feature type="domain" description="MrpA C-terminal/MbhE" evidence="16">
    <location>
        <begin position="681"/>
        <end position="754"/>
    </location>
</feature>
<keyword evidence="3" id="KW-0050">Antiport</keyword>
<evidence type="ECO:0000256" key="5">
    <source>
        <dbReference type="ARBA" id="ARBA00022692"/>
    </source>
</evidence>
<reference evidence="17 18" key="1">
    <citation type="submission" date="2012-08" db="EMBL/GenBank/DDBJ databases">
        <title>Whole genome shotgun sequence of Austwickia chelonae NBRC 105200.</title>
        <authorList>
            <person name="Yoshida I."/>
            <person name="Hosoyama A."/>
            <person name="Tsuchikane K."/>
            <person name="Katsumata H."/>
            <person name="Ando Y."/>
            <person name="Ohji S."/>
            <person name="Hamada M."/>
            <person name="Tamura T."/>
            <person name="Yamazoe A."/>
            <person name="Yamazaki S."/>
            <person name="Fujita N."/>
        </authorList>
    </citation>
    <scope>NUCLEOTIDE SEQUENCE [LARGE SCALE GENOMIC DNA]</scope>
    <source>
        <strain evidence="17 18">NBRC 105200</strain>
    </source>
</reference>
<dbReference type="InterPro" id="IPR046806">
    <property type="entry name" value="MrpA_C/MbhE"/>
</dbReference>
<proteinExistence type="predicted"/>